<dbReference type="Pfam" id="PF12697">
    <property type="entry name" value="Abhydrolase_6"/>
    <property type="match status" value="1"/>
</dbReference>
<evidence type="ECO:0000256" key="1">
    <source>
        <dbReference type="SAM" id="SignalP"/>
    </source>
</evidence>
<feature type="signal peptide" evidence="1">
    <location>
        <begin position="1"/>
        <end position="29"/>
    </location>
</feature>
<gene>
    <name evidence="3" type="ORF">A7J05_00870</name>
</gene>
<evidence type="ECO:0000313" key="4">
    <source>
        <dbReference type="Proteomes" id="UP000187191"/>
    </source>
</evidence>
<keyword evidence="4" id="KW-1185">Reference proteome</keyword>
<organism evidence="3 4">
    <name type="scientific">Streptomyces alfalfae</name>
    <dbReference type="NCBI Taxonomy" id="1642299"/>
    <lineage>
        <taxon>Bacteria</taxon>
        <taxon>Bacillati</taxon>
        <taxon>Actinomycetota</taxon>
        <taxon>Actinomycetes</taxon>
        <taxon>Kitasatosporales</taxon>
        <taxon>Streptomycetaceae</taxon>
        <taxon>Streptomyces</taxon>
    </lineage>
</organism>
<protein>
    <submittedName>
        <fullName evidence="3">Alpha/beta hydrolase</fullName>
    </submittedName>
</protein>
<dbReference type="PANTHER" id="PTHR37017:SF11">
    <property type="entry name" value="ESTERASE_LIPASE_THIOESTERASE DOMAIN-CONTAINING PROTEIN"/>
    <property type="match status" value="1"/>
</dbReference>
<dbReference type="Proteomes" id="UP000187191">
    <property type="component" value="Chromosome"/>
</dbReference>
<dbReference type="PROSITE" id="PS51318">
    <property type="entry name" value="TAT"/>
    <property type="match status" value="1"/>
</dbReference>
<dbReference type="InterPro" id="IPR000073">
    <property type="entry name" value="AB_hydrolase_1"/>
</dbReference>
<keyword evidence="3" id="KW-0378">Hydrolase</keyword>
<evidence type="ECO:0000259" key="2">
    <source>
        <dbReference type="Pfam" id="PF12697"/>
    </source>
</evidence>
<accession>A0ABM6GLM3</accession>
<dbReference type="Gene3D" id="3.40.50.1820">
    <property type="entry name" value="alpha/beta hydrolase"/>
    <property type="match status" value="1"/>
</dbReference>
<feature type="chain" id="PRO_5046844205" evidence="1">
    <location>
        <begin position="30"/>
        <end position="290"/>
    </location>
</feature>
<dbReference type="InterPro" id="IPR029058">
    <property type="entry name" value="AB_hydrolase_fold"/>
</dbReference>
<sequence>MNPPISRRTVSVSLLAGAAALGTAGTAQAAQAAQAAPSATAARPGERHGRPAAPTIVLIHGAFADASSWSAVVERLQREGHRVLAPPLPLRGLASDSAYIRSVLDSVTGPVVLAGHSYGGAVISQTAAGAPQVKALVYIAAFIPDVGESALQLTDKFPGSTLGQATATQYYPLPGGGQGEELVIKKDLFRKQFAAGVPRTTAQVMAAGQRPITLAALQEPATAAAWKSIPSWCLVATQDRNIPPAAERWMAKRARAHTVTVRAPHAAAVSDPDPVTGLILRAVRAVRSGH</sequence>
<dbReference type="RefSeq" id="WP_076681941.1">
    <property type="nucleotide sequence ID" value="NZ_CP015588.1"/>
</dbReference>
<dbReference type="SUPFAM" id="SSF53474">
    <property type="entry name" value="alpha/beta-Hydrolases"/>
    <property type="match status" value="1"/>
</dbReference>
<keyword evidence="1" id="KW-0732">Signal</keyword>
<proteinExistence type="predicted"/>
<reference evidence="3 4" key="1">
    <citation type="submission" date="2016-05" db="EMBL/GenBank/DDBJ databases">
        <authorList>
            <person name="Gu J."/>
        </authorList>
    </citation>
    <scope>NUCLEOTIDE SEQUENCE [LARGE SCALE GENOMIC DNA]</scope>
    <source>
        <strain evidence="3 4">ACCC40021</strain>
    </source>
</reference>
<dbReference type="InterPro" id="IPR052897">
    <property type="entry name" value="Sec-Metab_Biosynth_Hydrolase"/>
</dbReference>
<feature type="domain" description="AB hydrolase-1" evidence="2">
    <location>
        <begin position="56"/>
        <end position="275"/>
    </location>
</feature>
<evidence type="ECO:0000313" key="3">
    <source>
        <dbReference type="EMBL" id="APY84524.1"/>
    </source>
</evidence>
<name>A0ABM6GLM3_9ACTN</name>
<dbReference type="EMBL" id="CP015588">
    <property type="protein sequence ID" value="APY84524.1"/>
    <property type="molecule type" value="Genomic_DNA"/>
</dbReference>
<dbReference type="PANTHER" id="PTHR37017">
    <property type="entry name" value="AB HYDROLASE-1 DOMAIN-CONTAINING PROTEIN-RELATED"/>
    <property type="match status" value="1"/>
</dbReference>
<dbReference type="GO" id="GO:0016787">
    <property type="term" value="F:hydrolase activity"/>
    <property type="evidence" value="ECO:0007669"/>
    <property type="project" value="UniProtKB-KW"/>
</dbReference>
<dbReference type="InterPro" id="IPR006311">
    <property type="entry name" value="TAT_signal"/>
</dbReference>